<dbReference type="Pfam" id="PF08210">
    <property type="entry name" value="APOBEC_N"/>
    <property type="match status" value="1"/>
</dbReference>
<dbReference type="InterPro" id="IPR013158">
    <property type="entry name" value="AID"/>
</dbReference>
<evidence type="ECO:0000259" key="1">
    <source>
        <dbReference type="Pfam" id="PF08210"/>
    </source>
</evidence>
<organism evidence="2 3">
    <name type="scientific">Batillaria attramentaria</name>
    <dbReference type="NCBI Taxonomy" id="370345"/>
    <lineage>
        <taxon>Eukaryota</taxon>
        <taxon>Metazoa</taxon>
        <taxon>Spiralia</taxon>
        <taxon>Lophotrochozoa</taxon>
        <taxon>Mollusca</taxon>
        <taxon>Gastropoda</taxon>
        <taxon>Caenogastropoda</taxon>
        <taxon>Sorbeoconcha</taxon>
        <taxon>Cerithioidea</taxon>
        <taxon>Batillariidae</taxon>
        <taxon>Batillaria</taxon>
    </lineage>
</organism>
<dbReference type="Proteomes" id="UP001519460">
    <property type="component" value="Unassembled WGS sequence"/>
</dbReference>
<feature type="domain" description="Activation-induced cytidine deaminase AID" evidence="1">
    <location>
        <begin position="20"/>
        <end position="155"/>
    </location>
</feature>
<evidence type="ECO:0000313" key="2">
    <source>
        <dbReference type="EMBL" id="KAK7491227.1"/>
    </source>
</evidence>
<proteinExistence type="predicted"/>
<dbReference type="Gene3D" id="3.40.140.10">
    <property type="entry name" value="Cytidine Deaminase, domain 2"/>
    <property type="match status" value="1"/>
</dbReference>
<dbReference type="AlphaFoldDB" id="A0ABD0KVV1"/>
<gene>
    <name evidence="2" type="ORF">BaRGS_00017498</name>
</gene>
<protein>
    <recommendedName>
        <fullName evidence="1">Activation-induced cytidine deaminase AID domain-containing protein</fullName>
    </recommendedName>
</protein>
<keyword evidence="3" id="KW-1185">Reference proteome</keyword>
<evidence type="ECO:0000313" key="3">
    <source>
        <dbReference type="Proteomes" id="UP001519460"/>
    </source>
</evidence>
<sequence>MTALVHGEDWSVGIKYFAVYWLKFYGGNDLLHSPMFENTDQHAEDNLLRHLRLQLSVINMDRLESLTIMQSSSPCHTCSEKYVRDLRELTTRWGVLVTVVFSSVYHIQRPSCVRGNHLHGGHIFGLYSDLNKTGLRKLMAVGIQVRSTCYQDWINLRAALQLPNTYSAETYSFSSRKREDDALRQDLEEIFSY</sequence>
<reference evidence="2 3" key="1">
    <citation type="journal article" date="2023" name="Sci. Data">
        <title>Genome assembly of the Korean intertidal mud-creeper Batillaria attramentaria.</title>
        <authorList>
            <person name="Patra A.K."/>
            <person name="Ho P.T."/>
            <person name="Jun S."/>
            <person name="Lee S.J."/>
            <person name="Kim Y."/>
            <person name="Won Y.J."/>
        </authorList>
    </citation>
    <scope>NUCLEOTIDE SEQUENCE [LARGE SCALE GENOMIC DNA]</scope>
    <source>
        <strain evidence="2">Wonlab-2016</strain>
    </source>
</reference>
<comment type="caution">
    <text evidence="2">The sequence shown here is derived from an EMBL/GenBank/DDBJ whole genome shotgun (WGS) entry which is preliminary data.</text>
</comment>
<accession>A0ABD0KVV1</accession>
<name>A0ABD0KVV1_9CAEN</name>
<dbReference type="EMBL" id="JACVVK020000117">
    <property type="protein sequence ID" value="KAK7491227.1"/>
    <property type="molecule type" value="Genomic_DNA"/>
</dbReference>